<name>A0A8R7V322_TRIUA</name>
<dbReference type="PANTHER" id="PTHR45651">
    <property type="entry name" value="CYCLIC NUCLEOTIDE-GATED ION CHANNEL 15-RELATED-RELATED"/>
    <property type="match status" value="1"/>
</dbReference>
<proteinExistence type="predicted"/>
<feature type="transmembrane region" description="Helical" evidence="2">
    <location>
        <begin position="7"/>
        <end position="27"/>
    </location>
</feature>
<evidence type="ECO:0000313" key="3">
    <source>
        <dbReference type="EnsemblPlants" id="TuG1812G0700001783.01.T02"/>
    </source>
</evidence>
<keyword evidence="2" id="KW-0472">Membrane</keyword>
<dbReference type="GO" id="GO:0016020">
    <property type="term" value="C:membrane"/>
    <property type="evidence" value="ECO:0007669"/>
    <property type="project" value="UniProtKB-SubCell"/>
</dbReference>
<evidence type="ECO:0000313" key="4">
    <source>
        <dbReference type="Proteomes" id="UP000015106"/>
    </source>
</evidence>
<organism evidence="3 4">
    <name type="scientific">Triticum urartu</name>
    <name type="common">Red wild einkorn</name>
    <name type="synonym">Crithodium urartu</name>
    <dbReference type="NCBI Taxonomy" id="4572"/>
    <lineage>
        <taxon>Eukaryota</taxon>
        <taxon>Viridiplantae</taxon>
        <taxon>Streptophyta</taxon>
        <taxon>Embryophyta</taxon>
        <taxon>Tracheophyta</taxon>
        <taxon>Spermatophyta</taxon>
        <taxon>Magnoliopsida</taxon>
        <taxon>Liliopsida</taxon>
        <taxon>Poales</taxon>
        <taxon>Poaceae</taxon>
        <taxon>BOP clade</taxon>
        <taxon>Pooideae</taxon>
        <taxon>Triticodae</taxon>
        <taxon>Triticeae</taxon>
        <taxon>Triticinae</taxon>
        <taxon>Triticum</taxon>
    </lineage>
</organism>
<dbReference type="EnsemblPlants" id="TuG1812G0700001783.01.T02">
    <property type="protein sequence ID" value="TuG1812G0700001783.01.T02"/>
    <property type="gene ID" value="TuG1812G0700001783.01"/>
</dbReference>
<keyword evidence="1" id="KW-0813">Transport</keyword>
<feature type="transmembrane region" description="Helical" evidence="2">
    <location>
        <begin position="79"/>
        <end position="100"/>
    </location>
</feature>
<keyword evidence="4" id="KW-1185">Reference proteome</keyword>
<sequence length="167" mass="18676">MRYLRGAFIADLSVMLLVPQVMIGRVIPKYIGVSGANYAKNLLRSTVLVQYAPRVFRFVQLLGGQSANGFIFESAWANFVINLLVFILAGHVVGSLWYLFGLQSVNHCLQNSCFALNITSCAQFIDCGYGIGGLDRVKRQRWFNNSMSVLILQMVFSNMESMNNLCC</sequence>
<reference evidence="3" key="3">
    <citation type="submission" date="2022-06" db="UniProtKB">
        <authorList>
            <consortium name="EnsemblPlants"/>
        </authorList>
    </citation>
    <scope>IDENTIFICATION</scope>
</reference>
<keyword evidence="1" id="KW-0406">Ion transport</keyword>
<dbReference type="GO" id="GO:0034220">
    <property type="term" value="P:monoatomic ion transmembrane transport"/>
    <property type="evidence" value="ECO:0007669"/>
    <property type="project" value="UniProtKB-KW"/>
</dbReference>
<accession>A0A8R7V322</accession>
<keyword evidence="1" id="KW-0407">Ion channel</keyword>
<keyword evidence="2" id="KW-0812">Transmembrane</keyword>
<dbReference type="PANTHER" id="PTHR45651:SF1">
    <property type="entry name" value="OS06G0207700 PROTEIN"/>
    <property type="match status" value="1"/>
</dbReference>
<evidence type="ECO:0000256" key="2">
    <source>
        <dbReference type="SAM" id="Phobius"/>
    </source>
</evidence>
<dbReference type="AlphaFoldDB" id="A0A8R7V322"/>
<reference evidence="3" key="2">
    <citation type="submission" date="2018-03" db="EMBL/GenBank/DDBJ databases">
        <title>The Triticum urartu genome reveals the dynamic nature of wheat genome evolution.</title>
        <authorList>
            <person name="Ling H."/>
            <person name="Ma B."/>
            <person name="Shi X."/>
            <person name="Liu H."/>
            <person name="Dong L."/>
            <person name="Sun H."/>
            <person name="Cao Y."/>
            <person name="Gao Q."/>
            <person name="Zheng S."/>
            <person name="Li Y."/>
            <person name="Yu Y."/>
            <person name="Du H."/>
            <person name="Qi M."/>
            <person name="Li Y."/>
            <person name="Yu H."/>
            <person name="Cui Y."/>
            <person name="Wang N."/>
            <person name="Chen C."/>
            <person name="Wu H."/>
            <person name="Zhao Y."/>
            <person name="Zhang J."/>
            <person name="Li Y."/>
            <person name="Zhou W."/>
            <person name="Zhang B."/>
            <person name="Hu W."/>
            <person name="Eijk M."/>
            <person name="Tang J."/>
            <person name="Witsenboer H."/>
            <person name="Zhao S."/>
            <person name="Li Z."/>
            <person name="Zhang A."/>
            <person name="Wang D."/>
            <person name="Liang C."/>
        </authorList>
    </citation>
    <scope>NUCLEOTIDE SEQUENCE [LARGE SCALE GENOMIC DNA]</scope>
    <source>
        <strain evidence="3">cv. G1812</strain>
    </source>
</reference>
<evidence type="ECO:0000256" key="1">
    <source>
        <dbReference type="ARBA" id="ARBA00023303"/>
    </source>
</evidence>
<dbReference type="Gramene" id="TuG1812G0700001783.01.T02">
    <property type="protein sequence ID" value="TuG1812G0700001783.01.T02"/>
    <property type="gene ID" value="TuG1812G0700001783.01"/>
</dbReference>
<keyword evidence="2" id="KW-1133">Transmembrane helix</keyword>
<evidence type="ECO:0008006" key="5">
    <source>
        <dbReference type="Google" id="ProtNLM"/>
    </source>
</evidence>
<dbReference type="Proteomes" id="UP000015106">
    <property type="component" value="Chromosome 7"/>
</dbReference>
<reference evidence="4" key="1">
    <citation type="journal article" date="2013" name="Nature">
        <title>Draft genome of the wheat A-genome progenitor Triticum urartu.</title>
        <authorList>
            <person name="Ling H.Q."/>
            <person name="Zhao S."/>
            <person name="Liu D."/>
            <person name="Wang J."/>
            <person name="Sun H."/>
            <person name="Zhang C."/>
            <person name="Fan H."/>
            <person name="Li D."/>
            <person name="Dong L."/>
            <person name="Tao Y."/>
            <person name="Gao C."/>
            <person name="Wu H."/>
            <person name="Li Y."/>
            <person name="Cui Y."/>
            <person name="Guo X."/>
            <person name="Zheng S."/>
            <person name="Wang B."/>
            <person name="Yu K."/>
            <person name="Liang Q."/>
            <person name="Yang W."/>
            <person name="Lou X."/>
            <person name="Chen J."/>
            <person name="Feng M."/>
            <person name="Jian J."/>
            <person name="Zhang X."/>
            <person name="Luo G."/>
            <person name="Jiang Y."/>
            <person name="Liu J."/>
            <person name="Wang Z."/>
            <person name="Sha Y."/>
            <person name="Zhang B."/>
            <person name="Wu H."/>
            <person name="Tang D."/>
            <person name="Shen Q."/>
            <person name="Xue P."/>
            <person name="Zou S."/>
            <person name="Wang X."/>
            <person name="Liu X."/>
            <person name="Wang F."/>
            <person name="Yang Y."/>
            <person name="An X."/>
            <person name="Dong Z."/>
            <person name="Zhang K."/>
            <person name="Zhang X."/>
            <person name="Luo M.C."/>
            <person name="Dvorak J."/>
            <person name="Tong Y."/>
            <person name="Wang J."/>
            <person name="Yang H."/>
            <person name="Li Z."/>
            <person name="Wang D."/>
            <person name="Zhang A."/>
            <person name="Wang J."/>
        </authorList>
    </citation>
    <scope>NUCLEOTIDE SEQUENCE</scope>
    <source>
        <strain evidence="4">cv. G1812</strain>
    </source>
</reference>
<protein>
    <recommendedName>
        <fullName evidence="5">Ion transport domain-containing protein</fullName>
    </recommendedName>
</protein>